<comment type="catalytic activity">
    <reaction evidence="13">
        <text>L-lysyl-[protein] + acetyl-CoA = N(6)-acetyl-L-lysyl-[protein] + CoA + H(+)</text>
        <dbReference type="Rhea" id="RHEA:45948"/>
        <dbReference type="Rhea" id="RHEA-COMP:9752"/>
        <dbReference type="Rhea" id="RHEA-COMP:10731"/>
        <dbReference type="ChEBI" id="CHEBI:15378"/>
        <dbReference type="ChEBI" id="CHEBI:29969"/>
        <dbReference type="ChEBI" id="CHEBI:57287"/>
        <dbReference type="ChEBI" id="CHEBI:57288"/>
        <dbReference type="ChEBI" id="CHEBI:61930"/>
        <dbReference type="EC" id="2.3.1.48"/>
    </reaction>
</comment>
<dbReference type="InterPro" id="IPR036388">
    <property type="entry name" value="WH-like_DNA-bd_sf"/>
</dbReference>
<dbReference type="PROSITE" id="PS00028">
    <property type="entry name" value="ZINC_FINGER_C2H2_1"/>
    <property type="match status" value="1"/>
</dbReference>
<evidence type="ECO:0000256" key="6">
    <source>
        <dbReference type="ARBA" id="ARBA00022771"/>
    </source>
</evidence>
<keyword evidence="7" id="KW-0862">Zinc</keyword>
<dbReference type="GO" id="GO:0003712">
    <property type="term" value="F:transcription coregulator activity"/>
    <property type="evidence" value="ECO:0000318"/>
    <property type="project" value="GO_Central"/>
</dbReference>
<evidence type="ECO:0000256" key="8">
    <source>
        <dbReference type="ARBA" id="ARBA00022853"/>
    </source>
</evidence>
<dbReference type="GO" id="GO:0005634">
    <property type="term" value="C:nucleus"/>
    <property type="evidence" value="ECO:0000318"/>
    <property type="project" value="GO_Central"/>
</dbReference>
<evidence type="ECO:0000256" key="13">
    <source>
        <dbReference type="RuleBase" id="RU361211"/>
    </source>
</evidence>
<dbReference type="PANTHER" id="PTHR10615:SF161">
    <property type="entry name" value="HISTONE ACETYLTRANSFERASE KAT7"/>
    <property type="match status" value="1"/>
</dbReference>
<dbReference type="EC" id="2.3.1.48" evidence="3 13"/>
<evidence type="ECO:0000256" key="5">
    <source>
        <dbReference type="ARBA" id="ARBA00022723"/>
    </source>
</evidence>
<dbReference type="FunFam" id="1.10.10.10:FF:000022">
    <property type="entry name" value="Histone acetyltransferase"/>
    <property type="match status" value="1"/>
</dbReference>
<dbReference type="AlphaFoldDB" id="A9URG9"/>
<gene>
    <name evidence="16" type="ORF">MONBRDRAFT_1144</name>
</gene>
<dbReference type="GO" id="GO:0000785">
    <property type="term" value="C:chromatin"/>
    <property type="evidence" value="ECO:0000318"/>
    <property type="project" value="GO_Central"/>
</dbReference>
<dbReference type="CDD" id="cd04301">
    <property type="entry name" value="NAT_SF"/>
    <property type="match status" value="1"/>
</dbReference>
<dbReference type="EMBL" id="CH991544">
    <property type="protein sequence ID" value="EDQ92242.1"/>
    <property type="molecule type" value="Genomic_DNA"/>
</dbReference>
<dbReference type="PANTHER" id="PTHR10615">
    <property type="entry name" value="HISTONE ACETYLTRANSFERASE"/>
    <property type="match status" value="1"/>
</dbReference>
<evidence type="ECO:0000256" key="4">
    <source>
        <dbReference type="ARBA" id="ARBA00022679"/>
    </source>
</evidence>
<evidence type="ECO:0000256" key="1">
    <source>
        <dbReference type="ARBA" id="ARBA00004123"/>
    </source>
</evidence>
<reference evidence="16 17" key="1">
    <citation type="journal article" date="2008" name="Nature">
        <title>The genome of the choanoflagellate Monosiga brevicollis and the origin of metazoans.</title>
        <authorList>
            <consortium name="JGI Sequencing"/>
            <person name="King N."/>
            <person name="Westbrook M.J."/>
            <person name="Young S.L."/>
            <person name="Kuo A."/>
            <person name="Abedin M."/>
            <person name="Chapman J."/>
            <person name="Fairclough S."/>
            <person name="Hellsten U."/>
            <person name="Isogai Y."/>
            <person name="Letunic I."/>
            <person name="Marr M."/>
            <person name="Pincus D."/>
            <person name="Putnam N."/>
            <person name="Rokas A."/>
            <person name="Wright K.J."/>
            <person name="Zuzow R."/>
            <person name="Dirks W."/>
            <person name="Good M."/>
            <person name="Goodstein D."/>
            <person name="Lemons D."/>
            <person name="Li W."/>
            <person name="Lyons J.B."/>
            <person name="Morris A."/>
            <person name="Nichols S."/>
            <person name="Richter D.J."/>
            <person name="Salamov A."/>
            <person name="Bork P."/>
            <person name="Lim W.A."/>
            <person name="Manning G."/>
            <person name="Miller W.T."/>
            <person name="McGinnis W."/>
            <person name="Shapiro H."/>
            <person name="Tjian R."/>
            <person name="Grigoriev I.V."/>
            <person name="Rokhsar D."/>
        </authorList>
    </citation>
    <scope>NUCLEOTIDE SEQUENCE [LARGE SCALE GENOMIC DNA]</scope>
    <source>
        <strain evidence="17">MX1 / ATCC 50154</strain>
    </source>
</reference>
<proteinExistence type="inferred from homology"/>
<dbReference type="STRING" id="81824.A9URG9"/>
<keyword evidence="5" id="KW-0479">Metal-binding</keyword>
<comment type="subcellular location">
    <subcellularLocation>
        <location evidence="1 13">Nucleus</location>
    </subcellularLocation>
</comment>
<feature type="non-terminal residue" evidence="16">
    <location>
        <position position="246"/>
    </location>
</feature>
<sequence length="246" mass="28594">SQALSAVVIGSYKIPAWYMSPYPQELVQRETIFICEFCLQYFATANQLTRHALRPHRFHPPHPPGAEIYRAGNLAVWEVDGAVEKVYCQNLCLLSKLFLSTKTLYTDVEPFWFYVLTEWTEHGARIVGYFSKEKQSFLNYNLSCIMTLPQHQRKGYGKLMIEFSYLLSIREGVPGSPEKPLSDLGLLSYRSYWREAIVRYLHERKNSSHVSVRDMSETTGILDTDLISTLQYLGFIKQWRSQYVIL</sequence>
<dbReference type="GO" id="GO:0070775">
    <property type="term" value="C:H3 histone acetyltransferase complex"/>
    <property type="evidence" value="ECO:0007669"/>
    <property type="project" value="UniProtKB-ARBA"/>
</dbReference>
<evidence type="ECO:0000256" key="9">
    <source>
        <dbReference type="ARBA" id="ARBA00022990"/>
    </source>
</evidence>
<dbReference type="GO" id="GO:0006357">
    <property type="term" value="P:regulation of transcription by RNA polymerase II"/>
    <property type="evidence" value="ECO:0000318"/>
    <property type="project" value="GO_Central"/>
</dbReference>
<dbReference type="GO" id="GO:0008270">
    <property type="term" value="F:zinc ion binding"/>
    <property type="evidence" value="ECO:0007669"/>
    <property type="project" value="UniProtKB-KW"/>
</dbReference>
<keyword evidence="8" id="KW-0156">Chromatin regulator</keyword>
<dbReference type="GeneID" id="5888477"/>
<dbReference type="Gene3D" id="3.40.630.30">
    <property type="match status" value="1"/>
</dbReference>
<dbReference type="Gene3D" id="1.10.10.10">
    <property type="entry name" value="Winged helix-like DNA-binding domain superfamily/Winged helix DNA-binding domain"/>
    <property type="match status" value="1"/>
</dbReference>
<dbReference type="Gene3D" id="3.30.60.60">
    <property type="entry name" value="N-acetyl transferase-like"/>
    <property type="match status" value="1"/>
</dbReference>
<evidence type="ECO:0000313" key="16">
    <source>
        <dbReference type="EMBL" id="EDQ92242.1"/>
    </source>
</evidence>
<evidence type="ECO:0000259" key="14">
    <source>
        <dbReference type="PROSITE" id="PS50157"/>
    </source>
</evidence>
<evidence type="ECO:0000259" key="15">
    <source>
        <dbReference type="PROSITE" id="PS51726"/>
    </source>
</evidence>
<feature type="non-terminal residue" evidence="16">
    <location>
        <position position="1"/>
    </location>
</feature>
<dbReference type="InterPro" id="IPR040706">
    <property type="entry name" value="Zf-MYST"/>
</dbReference>
<dbReference type="GO" id="GO:0040029">
    <property type="term" value="P:epigenetic regulation of gene expression"/>
    <property type="evidence" value="ECO:0007669"/>
    <property type="project" value="UniProtKB-ARBA"/>
</dbReference>
<keyword evidence="9" id="KW-0007">Acetylation</keyword>
<evidence type="ECO:0000256" key="7">
    <source>
        <dbReference type="ARBA" id="ARBA00022833"/>
    </source>
</evidence>
<evidence type="ECO:0000313" key="17">
    <source>
        <dbReference type="Proteomes" id="UP000001357"/>
    </source>
</evidence>
<dbReference type="PROSITE" id="PS51726">
    <property type="entry name" value="MYST_HAT"/>
    <property type="match status" value="1"/>
</dbReference>
<dbReference type="FunFam" id="3.40.630.30:FF:000001">
    <property type="entry name" value="Histone acetyltransferase"/>
    <property type="match status" value="1"/>
</dbReference>
<dbReference type="InterPro" id="IPR013087">
    <property type="entry name" value="Znf_C2H2_type"/>
</dbReference>
<comment type="similarity">
    <text evidence="2 13">Belongs to the MYST (SAS/MOZ) family.</text>
</comment>
<dbReference type="Proteomes" id="UP000001357">
    <property type="component" value="Unassembled WGS sequence"/>
</dbReference>
<dbReference type="Pfam" id="PF01853">
    <property type="entry name" value="MOZ_SAS"/>
    <property type="match status" value="1"/>
</dbReference>
<feature type="domain" description="MYST-type HAT" evidence="15">
    <location>
        <begin position="1"/>
        <end position="246"/>
    </location>
</feature>
<dbReference type="RefSeq" id="XP_001743528.1">
    <property type="nucleotide sequence ID" value="XM_001743476.1"/>
</dbReference>
<accession>A9URG9</accession>
<dbReference type="eggNOG" id="KOG2747">
    <property type="taxonomic scope" value="Eukaryota"/>
</dbReference>
<name>A9URG9_MONBE</name>
<dbReference type="GO" id="GO:0004402">
    <property type="term" value="F:histone acetyltransferase activity"/>
    <property type="evidence" value="ECO:0000318"/>
    <property type="project" value="GO_Central"/>
</dbReference>
<evidence type="ECO:0000256" key="3">
    <source>
        <dbReference type="ARBA" id="ARBA00013184"/>
    </source>
</evidence>
<dbReference type="Pfam" id="PF17772">
    <property type="entry name" value="zf-MYST"/>
    <property type="match status" value="1"/>
</dbReference>
<feature type="active site" description="Proton donor/acceptor" evidence="11">
    <location>
        <position position="178"/>
    </location>
</feature>
<dbReference type="KEGG" id="mbr:MONBRDRAFT_1144"/>
<evidence type="ECO:0000256" key="2">
    <source>
        <dbReference type="ARBA" id="ARBA00010107"/>
    </source>
</evidence>
<evidence type="ECO:0000256" key="11">
    <source>
        <dbReference type="PIRSR" id="PIRSR602717-51"/>
    </source>
</evidence>
<evidence type="ECO:0000256" key="12">
    <source>
        <dbReference type="PROSITE-ProRule" id="PRU00042"/>
    </source>
</evidence>
<keyword evidence="6 12" id="KW-0863">Zinc-finger</keyword>
<dbReference type="InParanoid" id="A9URG9"/>
<dbReference type="InterPro" id="IPR016181">
    <property type="entry name" value="Acyl_CoA_acyltransferase"/>
</dbReference>
<dbReference type="OMA" id="EGRLWIC"/>
<evidence type="ECO:0000256" key="10">
    <source>
        <dbReference type="ARBA" id="ARBA00023242"/>
    </source>
</evidence>
<dbReference type="SUPFAM" id="SSF55729">
    <property type="entry name" value="Acyl-CoA N-acyltransferases (Nat)"/>
    <property type="match status" value="1"/>
</dbReference>
<keyword evidence="17" id="KW-1185">Reference proteome</keyword>
<dbReference type="FunFam" id="3.30.60.60:FF:000001">
    <property type="entry name" value="Histone acetyltransferase"/>
    <property type="match status" value="1"/>
</dbReference>
<keyword evidence="10 13" id="KW-0539">Nucleus</keyword>
<dbReference type="InterPro" id="IPR002717">
    <property type="entry name" value="HAT_MYST-type"/>
</dbReference>
<feature type="domain" description="C2H2-type" evidence="14">
    <location>
        <begin position="33"/>
        <end position="61"/>
    </location>
</feature>
<dbReference type="PROSITE" id="PS50157">
    <property type="entry name" value="ZINC_FINGER_C2H2_2"/>
    <property type="match status" value="1"/>
</dbReference>
<keyword evidence="4" id="KW-0808">Transferase</keyword>
<protein>
    <recommendedName>
        <fullName evidence="3 13">Histone acetyltransferase</fullName>
        <ecNumber evidence="3 13">2.3.1.48</ecNumber>
    </recommendedName>
</protein>
<organism evidence="16 17">
    <name type="scientific">Monosiga brevicollis</name>
    <name type="common">Choanoflagellate</name>
    <dbReference type="NCBI Taxonomy" id="81824"/>
    <lineage>
        <taxon>Eukaryota</taxon>
        <taxon>Choanoflagellata</taxon>
        <taxon>Craspedida</taxon>
        <taxon>Salpingoecidae</taxon>
        <taxon>Monosiga</taxon>
    </lineage>
</organism>
<dbReference type="InterPro" id="IPR050603">
    <property type="entry name" value="MYST_HAT"/>
</dbReference>
<dbReference type="GO" id="GO:0003682">
    <property type="term" value="F:chromatin binding"/>
    <property type="evidence" value="ECO:0000318"/>
    <property type="project" value="GO_Central"/>
</dbReference>